<keyword evidence="5" id="KW-0418">Kinase</keyword>
<dbReference type="SUPFAM" id="SSF56112">
    <property type="entry name" value="Protein kinase-like (PK-like)"/>
    <property type="match status" value="1"/>
</dbReference>
<reference evidence="5" key="2">
    <citation type="submission" date="2023-04" db="EMBL/GenBank/DDBJ databases">
        <authorList>
            <person name="Bu L."/>
            <person name="Lu L."/>
            <person name="Laidemitt M.R."/>
            <person name="Zhang S.M."/>
            <person name="Mutuku M."/>
            <person name="Mkoji G."/>
            <person name="Steinauer M."/>
            <person name="Loker E.S."/>
        </authorList>
    </citation>
    <scope>NUCLEOTIDE SEQUENCE</scope>
    <source>
        <strain evidence="5">KasaAsao</strain>
        <tissue evidence="5">Whole Snail</tissue>
    </source>
</reference>
<organism evidence="5 6">
    <name type="scientific">Biomphalaria pfeifferi</name>
    <name type="common">Bloodfluke planorb</name>
    <name type="synonym">Freshwater snail</name>
    <dbReference type="NCBI Taxonomy" id="112525"/>
    <lineage>
        <taxon>Eukaryota</taxon>
        <taxon>Metazoa</taxon>
        <taxon>Spiralia</taxon>
        <taxon>Lophotrochozoa</taxon>
        <taxon>Mollusca</taxon>
        <taxon>Gastropoda</taxon>
        <taxon>Heterobranchia</taxon>
        <taxon>Euthyneura</taxon>
        <taxon>Panpulmonata</taxon>
        <taxon>Hygrophila</taxon>
        <taxon>Lymnaeoidea</taxon>
        <taxon>Planorbidae</taxon>
        <taxon>Biomphalaria</taxon>
    </lineage>
</organism>
<dbReference type="InterPro" id="IPR011009">
    <property type="entry name" value="Kinase-like_dom_sf"/>
</dbReference>
<dbReference type="AlphaFoldDB" id="A0AAD8B7I1"/>
<keyword evidence="6" id="KW-1185">Reference proteome</keyword>
<dbReference type="PANTHER" id="PTHR22603">
    <property type="entry name" value="CHOLINE/ETHANOALAMINE KINASE"/>
    <property type="match status" value="1"/>
</dbReference>
<dbReference type="GO" id="GO:0006646">
    <property type="term" value="P:phosphatidylethanolamine biosynthetic process"/>
    <property type="evidence" value="ECO:0007669"/>
    <property type="project" value="TreeGrafter"/>
</dbReference>
<evidence type="ECO:0000256" key="3">
    <source>
        <dbReference type="ARBA" id="ARBA00038211"/>
    </source>
</evidence>
<proteinExistence type="inferred from homology"/>
<comment type="similarity">
    <text evidence="3">Belongs to the choline/ethanolamine kinase family.</text>
</comment>
<feature type="region of interest" description="Disordered" evidence="4">
    <location>
        <begin position="28"/>
        <end position="53"/>
    </location>
</feature>
<dbReference type="GO" id="GO:0005737">
    <property type="term" value="C:cytoplasm"/>
    <property type="evidence" value="ECO:0007669"/>
    <property type="project" value="TreeGrafter"/>
</dbReference>
<dbReference type="Proteomes" id="UP001233172">
    <property type="component" value="Unassembled WGS sequence"/>
</dbReference>
<dbReference type="Gene3D" id="3.30.200.20">
    <property type="entry name" value="Phosphorylase Kinase, domain 1"/>
    <property type="match status" value="1"/>
</dbReference>
<dbReference type="Gene3D" id="3.90.1200.10">
    <property type="match status" value="1"/>
</dbReference>
<reference evidence="5" key="1">
    <citation type="journal article" date="2023" name="PLoS Negl. Trop. Dis.">
        <title>A genome sequence for Biomphalaria pfeifferi, the major vector snail for the human-infecting parasite Schistosoma mansoni.</title>
        <authorList>
            <person name="Bu L."/>
            <person name="Lu L."/>
            <person name="Laidemitt M.R."/>
            <person name="Zhang S.M."/>
            <person name="Mutuku M."/>
            <person name="Mkoji G."/>
            <person name="Steinauer M."/>
            <person name="Loker E.S."/>
        </authorList>
    </citation>
    <scope>NUCLEOTIDE SEQUENCE</scope>
    <source>
        <strain evidence="5">KasaAsao</strain>
    </source>
</reference>
<protein>
    <submittedName>
        <fullName evidence="5">Choline/ethanolamine kinase</fullName>
    </submittedName>
</protein>
<dbReference type="EMBL" id="JASAOG010000127">
    <property type="protein sequence ID" value="KAK0049349.1"/>
    <property type="molecule type" value="Genomic_DNA"/>
</dbReference>
<sequence>MMQTEILQKPLKGCPNFPREIKLNNHNDSSLMIDDTDTGNDTDRRINPTTNGPVSKDVITDEMVRNKAFRWCQDSIGGAWLHLTSEKDLQIEPVGGGMSNYLYLITLPKGKHSSRGEPEQVLLRIYGQISKSTLDFLVHNSVVFALLAERKLGPKPYGMYHDGRIEEFIKAKPLKPEDLCKPEVMVMVAEKLAQFHSLDMPLCKKPRWFKSLVRGWIRDIQNNLDSNSVTMSRLQEKCPLFNMDTEFNELLKMANDLNCPIVFCHNDLQGGNILLADKATPQTPRMTIIDWEYGHYNYRGFDLGNHFNEWMFDYTMTDKPGFSFVCSNFPSKEKQFQFFKTYLKASGKEEMTPTDLVNIYIETNTLALHSHFTWGVWAMVQAQTSSIDFDYSIPGPPIDYSEYALTRFDSYFKLKKCLPQIIAESNS</sequence>
<keyword evidence="5" id="KW-0808">Transferase</keyword>
<name>A0AAD8B7I1_BIOPF</name>
<dbReference type="Pfam" id="PF01633">
    <property type="entry name" value="Choline_kinase"/>
    <property type="match status" value="1"/>
</dbReference>
<evidence type="ECO:0000256" key="4">
    <source>
        <dbReference type="SAM" id="MobiDB-lite"/>
    </source>
</evidence>
<comment type="caution">
    <text evidence="5">The sequence shown here is derived from an EMBL/GenBank/DDBJ whole genome shotgun (WGS) entry which is preliminary data.</text>
</comment>
<evidence type="ECO:0000313" key="6">
    <source>
        <dbReference type="Proteomes" id="UP001233172"/>
    </source>
</evidence>
<evidence type="ECO:0000256" key="2">
    <source>
        <dbReference type="ARBA" id="ARBA00023264"/>
    </source>
</evidence>
<evidence type="ECO:0000256" key="1">
    <source>
        <dbReference type="ARBA" id="ARBA00023209"/>
    </source>
</evidence>
<dbReference type="GO" id="GO:0004103">
    <property type="term" value="F:choline kinase activity"/>
    <property type="evidence" value="ECO:0007669"/>
    <property type="project" value="TreeGrafter"/>
</dbReference>
<accession>A0AAD8B7I1</accession>
<keyword evidence="1" id="KW-0443">Lipid metabolism</keyword>
<keyword evidence="1" id="KW-0594">Phospholipid biosynthesis</keyword>
<dbReference type="GO" id="GO:0004305">
    <property type="term" value="F:ethanolamine kinase activity"/>
    <property type="evidence" value="ECO:0007669"/>
    <property type="project" value="TreeGrafter"/>
</dbReference>
<gene>
    <name evidence="5" type="ORF">Bpfe_021237</name>
</gene>
<dbReference type="PANTHER" id="PTHR22603:SF93">
    <property type="entry name" value="RE24176P"/>
    <property type="match status" value="1"/>
</dbReference>
<keyword evidence="1" id="KW-0444">Lipid biosynthesis</keyword>
<keyword evidence="2" id="KW-1208">Phospholipid metabolism</keyword>
<evidence type="ECO:0000313" key="5">
    <source>
        <dbReference type="EMBL" id="KAK0049349.1"/>
    </source>
</evidence>